<feature type="transmembrane region" description="Helical" evidence="10">
    <location>
        <begin position="240"/>
        <end position="259"/>
    </location>
</feature>
<evidence type="ECO:0000256" key="1">
    <source>
        <dbReference type="ARBA" id="ARBA00004141"/>
    </source>
</evidence>
<evidence type="ECO:0000256" key="7">
    <source>
        <dbReference type="ARBA" id="ARBA00023098"/>
    </source>
</evidence>
<dbReference type="PANTHER" id="PTHR11157">
    <property type="entry name" value="FATTY ACID ACYL TRANSFERASE-RELATED"/>
    <property type="match status" value="1"/>
</dbReference>
<dbReference type="EMBL" id="CAJFCJ010000008">
    <property type="protein sequence ID" value="CAD5118155.1"/>
    <property type="molecule type" value="Genomic_DNA"/>
</dbReference>
<name>A0A7I8VPB5_9ANNE</name>
<evidence type="ECO:0000313" key="12">
    <source>
        <dbReference type="Proteomes" id="UP000549394"/>
    </source>
</evidence>
<feature type="transmembrane region" description="Helical" evidence="10">
    <location>
        <begin position="165"/>
        <end position="184"/>
    </location>
</feature>
<keyword evidence="5 10" id="KW-0276">Fatty acid metabolism</keyword>
<dbReference type="InterPro" id="IPR002076">
    <property type="entry name" value="ELO_fam"/>
</dbReference>
<feature type="transmembrane region" description="Helical" evidence="10">
    <location>
        <begin position="196"/>
        <end position="220"/>
    </location>
</feature>
<keyword evidence="9 10" id="KW-0275">Fatty acid biosynthesis</keyword>
<evidence type="ECO:0000256" key="8">
    <source>
        <dbReference type="ARBA" id="ARBA00023136"/>
    </source>
</evidence>
<comment type="subcellular location">
    <subcellularLocation>
        <location evidence="1">Membrane</location>
        <topology evidence="1">Multi-pass membrane protein</topology>
    </subcellularLocation>
</comment>
<feature type="transmembrane region" description="Helical" evidence="10">
    <location>
        <begin position="66"/>
        <end position="86"/>
    </location>
</feature>
<feature type="transmembrane region" description="Helical" evidence="10">
    <location>
        <begin position="36"/>
        <end position="54"/>
    </location>
</feature>
<feature type="transmembrane region" description="Helical" evidence="10">
    <location>
        <begin position="106"/>
        <end position="128"/>
    </location>
</feature>
<keyword evidence="2 10" id="KW-0444">Lipid biosynthesis</keyword>
<evidence type="ECO:0000256" key="10">
    <source>
        <dbReference type="RuleBase" id="RU361115"/>
    </source>
</evidence>
<dbReference type="GO" id="GO:0034626">
    <property type="term" value="P:fatty acid elongation, polyunsaturated fatty acid"/>
    <property type="evidence" value="ECO:0007669"/>
    <property type="project" value="TreeGrafter"/>
</dbReference>
<keyword evidence="6 10" id="KW-1133">Transmembrane helix</keyword>
<feature type="transmembrane region" description="Helical" evidence="10">
    <location>
        <begin position="140"/>
        <end position="159"/>
    </location>
</feature>
<keyword evidence="8 10" id="KW-0472">Membrane</keyword>
<evidence type="ECO:0000313" key="11">
    <source>
        <dbReference type="EMBL" id="CAD5118155.1"/>
    </source>
</evidence>
<dbReference type="PROSITE" id="PS01188">
    <property type="entry name" value="ELO"/>
    <property type="match status" value="1"/>
</dbReference>
<gene>
    <name evidence="11" type="ORF">DGYR_LOCUS6579</name>
</gene>
<dbReference type="GO" id="GO:0030148">
    <property type="term" value="P:sphingolipid biosynthetic process"/>
    <property type="evidence" value="ECO:0007669"/>
    <property type="project" value="TreeGrafter"/>
</dbReference>
<dbReference type="Pfam" id="PF01151">
    <property type="entry name" value="ELO"/>
    <property type="match status" value="1"/>
</dbReference>
<dbReference type="GO" id="GO:0019367">
    <property type="term" value="P:fatty acid elongation, saturated fatty acid"/>
    <property type="evidence" value="ECO:0007669"/>
    <property type="project" value="TreeGrafter"/>
</dbReference>
<sequence length="278" mass="33333">MTDKTSDFSFSYVFPFEKNFDEESFWQWIRENWTLSLWYSLAYIVFIFGGKYYMERRPRLEIRVALAVWSSILAIFSILGAMRTMPELIYVINKYGWEFSVCNPSYVYYSPTAFWTCLFALSKVYELGDTIFIVLRKQQLIFLHWYHHITVLIYVWYSIPEHTAPGRWFIVMNYTVHSFMYTYYALKAMRVKVPKFISMVITSLQITQMIIGVAVNIWAYHVKGKGGYCQQSYSNLKWSSIMYLSYFALFSNFFYHAYFNKKKPSVQDIKKMENKKQN</sequence>
<protein>
    <recommendedName>
        <fullName evidence="10">Elongation of very long chain fatty acids protein</fullName>
        <ecNumber evidence="10">2.3.1.199</ecNumber>
    </recommendedName>
    <alternativeName>
        <fullName evidence="10">Very-long-chain 3-oxoacyl-CoA synthase</fullName>
    </alternativeName>
</protein>
<dbReference type="OrthoDB" id="10259681at2759"/>
<proteinExistence type="inferred from homology"/>
<dbReference type="GO" id="GO:0034625">
    <property type="term" value="P:fatty acid elongation, monounsaturated fatty acid"/>
    <property type="evidence" value="ECO:0007669"/>
    <property type="project" value="TreeGrafter"/>
</dbReference>
<evidence type="ECO:0000256" key="4">
    <source>
        <dbReference type="ARBA" id="ARBA00022692"/>
    </source>
</evidence>
<evidence type="ECO:0000256" key="6">
    <source>
        <dbReference type="ARBA" id="ARBA00022989"/>
    </source>
</evidence>
<dbReference type="GO" id="GO:0009922">
    <property type="term" value="F:fatty acid elongase activity"/>
    <property type="evidence" value="ECO:0007669"/>
    <property type="project" value="UniProtKB-EC"/>
</dbReference>
<evidence type="ECO:0000256" key="2">
    <source>
        <dbReference type="ARBA" id="ARBA00022516"/>
    </source>
</evidence>
<evidence type="ECO:0000256" key="9">
    <source>
        <dbReference type="ARBA" id="ARBA00023160"/>
    </source>
</evidence>
<evidence type="ECO:0000256" key="3">
    <source>
        <dbReference type="ARBA" id="ARBA00022679"/>
    </source>
</evidence>
<dbReference type="PANTHER" id="PTHR11157:SF17">
    <property type="entry name" value="ELONGATION OF VERY LONG CHAIN FATTY ACIDS PROTEIN 6"/>
    <property type="match status" value="1"/>
</dbReference>
<comment type="catalytic activity">
    <reaction evidence="10">
        <text>a very-long-chain acyl-CoA + malonyl-CoA + H(+) = a very-long-chain 3-oxoacyl-CoA + CO2 + CoA</text>
        <dbReference type="Rhea" id="RHEA:32727"/>
        <dbReference type="ChEBI" id="CHEBI:15378"/>
        <dbReference type="ChEBI" id="CHEBI:16526"/>
        <dbReference type="ChEBI" id="CHEBI:57287"/>
        <dbReference type="ChEBI" id="CHEBI:57384"/>
        <dbReference type="ChEBI" id="CHEBI:90725"/>
        <dbReference type="ChEBI" id="CHEBI:90736"/>
        <dbReference type="EC" id="2.3.1.199"/>
    </reaction>
</comment>
<keyword evidence="4 10" id="KW-0812">Transmembrane</keyword>
<dbReference type="AlphaFoldDB" id="A0A7I8VPB5"/>
<reference evidence="11 12" key="1">
    <citation type="submission" date="2020-08" db="EMBL/GenBank/DDBJ databases">
        <authorList>
            <person name="Hejnol A."/>
        </authorList>
    </citation>
    <scope>NUCLEOTIDE SEQUENCE [LARGE SCALE GENOMIC DNA]</scope>
</reference>
<dbReference type="InterPro" id="IPR030457">
    <property type="entry name" value="ELO_CS"/>
</dbReference>
<organism evidence="11 12">
    <name type="scientific">Dimorphilus gyrociliatus</name>
    <dbReference type="NCBI Taxonomy" id="2664684"/>
    <lineage>
        <taxon>Eukaryota</taxon>
        <taxon>Metazoa</taxon>
        <taxon>Spiralia</taxon>
        <taxon>Lophotrochozoa</taxon>
        <taxon>Annelida</taxon>
        <taxon>Polychaeta</taxon>
        <taxon>Polychaeta incertae sedis</taxon>
        <taxon>Dinophilidae</taxon>
        <taxon>Dimorphilus</taxon>
    </lineage>
</organism>
<dbReference type="GO" id="GO:0005789">
    <property type="term" value="C:endoplasmic reticulum membrane"/>
    <property type="evidence" value="ECO:0007669"/>
    <property type="project" value="TreeGrafter"/>
</dbReference>
<evidence type="ECO:0000256" key="5">
    <source>
        <dbReference type="ARBA" id="ARBA00022832"/>
    </source>
</evidence>
<dbReference type="Proteomes" id="UP000549394">
    <property type="component" value="Unassembled WGS sequence"/>
</dbReference>
<comment type="caution">
    <text evidence="11">The sequence shown here is derived from an EMBL/GenBank/DDBJ whole genome shotgun (WGS) entry which is preliminary data.</text>
</comment>
<keyword evidence="3 10" id="KW-0808">Transferase</keyword>
<dbReference type="GO" id="GO:0042761">
    <property type="term" value="P:very long-chain fatty acid biosynthetic process"/>
    <property type="evidence" value="ECO:0007669"/>
    <property type="project" value="TreeGrafter"/>
</dbReference>
<keyword evidence="12" id="KW-1185">Reference proteome</keyword>
<accession>A0A7I8VPB5</accession>
<dbReference type="EC" id="2.3.1.199" evidence="10"/>
<comment type="similarity">
    <text evidence="10">Belongs to the ELO family.</text>
</comment>
<keyword evidence="7 10" id="KW-0443">Lipid metabolism</keyword>